<name>A0A0F5EXY3_AVIPA</name>
<dbReference type="Proteomes" id="UP000254620">
    <property type="component" value="Unassembled WGS sequence"/>
</dbReference>
<dbReference type="GO" id="GO:0016740">
    <property type="term" value="F:transferase activity"/>
    <property type="evidence" value="ECO:0007669"/>
    <property type="project" value="UniProtKB-KW"/>
</dbReference>
<keyword evidence="1" id="KW-0472">Membrane</keyword>
<dbReference type="CDD" id="cd00158">
    <property type="entry name" value="RHOD"/>
    <property type="match status" value="1"/>
</dbReference>
<protein>
    <submittedName>
        <fullName evidence="5 6">Rhodanese</fullName>
    </submittedName>
    <submittedName>
        <fullName evidence="7">Thiosulfate sulfurtransferase</fullName>
    </submittedName>
</protein>
<dbReference type="PANTHER" id="PTHR43031">
    <property type="entry name" value="FAD-DEPENDENT OXIDOREDUCTASE"/>
    <property type="match status" value="1"/>
</dbReference>
<dbReference type="SMART" id="SM00450">
    <property type="entry name" value="RHOD"/>
    <property type="match status" value="1"/>
</dbReference>
<dbReference type="EMBL" id="UFSW01000001">
    <property type="protein sequence ID" value="SUU98065.1"/>
    <property type="molecule type" value="Genomic_DNA"/>
</dbReference>
<evidence type="ECO:0000313" key="10">
    <source>
        <dbReference type="Proteomes" id="UP000254620"/>
    </source>
</evidence>
<evidence type="ECO:0000313" key="8">
    <source>
        <dbReference type="Proteomes" id="UP000247594"/>
    </source>
</evidence>
<dbReference type="Proteomes" id="UP000294229">
    <property type="component" value="Unassembled WGS sequence"/>
</dbReference>
<reference evidence="5 11" key="3">
    <citation type="submission" date="2018-11" db="EMBL/GenBank/DDBJ databases">
        <title>Sequencing Av. paragallinarum serogroups.</title>
        <authorList>
            <person name="Hellmuth J.E."/>
            <person name="Boucher C.E."/>
            <person name="Cason E.D."/>
        </authorList>
    </citation>
    <scope>NUCLEOTIDE SEQUENCE [LARGE SCALE GENOMIC DNA]</scope>
    <source>
        <strain evidence="5 11">SA-3</strain>
    </source>
</reference>
<evidence type="ECO:0000313" key="11">
    <source>
        <dbReference type="Proteomes" id="UP000294229"/>
    </source>
</evidence>
<evidence type="ECO:0000313" key="6">
    <source>
        <dbReference type="EMBL" id="STO70469.1"/>
    </source>
</evidence>
<sequence>MQEFLPMATEFAKNHMLMVIAWVALFVMVIYSYLQAFTSKVKLIDNSQLVSLMNNQDAVVIDVRTLDEFGRGHIIHSINLLPSDIKKQSLGKLEQHKNTPVIVVCETGMSASSSANLLIKQGFTDVYTLREGIAGWRSANLPLIKKDK</sequence>
<dbReference type="EMBL" id="UGHK01000001">
    <property type="protein sequence ID" value="STO70469.1"/>
    <property type="molecule type" value="Genomic_DNA"/>
</dbReference>
<dbReference type="AlphaFoldDB" id="A0A0F5EXY3"/>
<dbReference type="eggNOG" id="COG0607">
    <property type="taxonomic scope" value="Bacteria"/>
</dbReference>
<keyword evidence="1" id="KW-0812">Transmembrane</keyword>
<evidence type="ECO:0000313" key="5">
    <source>
        <dbReference type="EMBL" id="RZN61175.1"/>
    </source>
</evidence>
<gene>
    <name evidence="6" type="primary">yibN</name>
    <name evidence="4" type="ORF">DM482_05955</name>
    <name evidence="5" type="ORF">EIG79_01340</name>
    <name evidence="3" type="ORF">M5S13_02140</name>
    <name evidence="7" type="ORF">NCTC10926_01473</name>
    <name evidence="6" type="ORF">NCTC11296_00368</name>
</gene>
<evidence type="ECO:0000313" key="9">
    <source>
        <dbReference type="Proteomes" id="UP000254465"/>
    </source>
</evidence>
<dbReference type="STRING" id="728.VY92_01015"/>
<reference evidence="3" key="5">
    <citation type="submission" date="2022-05" db="EMBL/GenBank/DDBJ databases">
        <authorList>
            <person name="Chen Y."/>
            <person name="Zhu J."/>
            <person name="Zhu K."/>
        </authorList>
    </citation>
    <scope>NUCLEOTIDE SEQUENCE</scope>
    <source>
        <strain evidence="3">AV25</strain>
    </source>
</reference>
<feature type="domain" description="Rhodanese" evidence="2">
    <location>
        <begin position="54"/>
        <end position="145"/>
    </location>
</feature>
<dbReference type="Gene3D" id="3.40.250.10">
    <property type="entry name" value="Rhodanese-like domain"/>
    <property type="match status" value="1"/>
</dbReference>
<dbReference type="InterPro" id="IPR050229">
    <property type="entry name" value="GlpE_sulfurtransferase"/>
</dbReference>
<feature type="transmembrane region" description="Helical" evidence="1">
    <location>
        <begin position="15"/>
        <end position="34"/>
    </location>
</feature>
<dbReference type="Proteomes" id="UP000254465">
    <property type="component" value="Unassembled WGS sequence"/>
</dbReference>
<dbReference type="InterPro" id="IPR036873">
    <property type="entry name" value="Rhodanese-like_dom_sf"/>
</dbReference>
<keyword evidence="12" id="KW-1185">Reference proteome</keyword>
<dbReference type="Proteomes" id="UP001347884">
    <property type="component" value="Unassembled WGS sequence"/>
</dbReference>
<dbReference type="Pfam" id="PF00581">
    <property type="entry name" value="Rhodanese"/>
    <property type="match status" value="1"/>
</dbReference>
<evidence type="ECO:0000256" key="1">
    <source>
        <dbReference type="SAM" id="Phobius"/>
    </source>
</evidence>
<dbReference type="PANTHER" id="PTHR43031:SF18">
    <property type="entry name" value="RHODANESE-RELATED SULFURTRANSFERASES"/>
    <property type="match status" value="1"/>
</dbReference>
<dbReference type="SUPFAM" id="SSF52821">
    <property type="entry name" value="Rhodanese/Cell cycle control phosphatase"/>
    <property type="match status" value="1"/>
</dbReference>
<accession>A0A0F5EXY3</accession>
<evidence type="ECO:0000313" key="12">
    <source>
        <dbReference type="Proteomes" id="UP001347884"/>
    </source>
</evidence>
<reference evidence="4 8" key="2">
    <citation type="submission" date="2018-06" db="EMBL/GenBank/DDBJ databases">
        <authorList>
            <person name="Teymurazov M."/>
            <person name="Kislichkina A."/>
            <person name="Abaymova A."/>
            <person name="Mukhina T."/>
            <person name="Mayskaya N."/>
            <person name="Svetoch E."/>
            <person name="Bogun A."/>
        </authorList>
    </citation>
    <scope>NUCLEOTIDE SEQUENCE [LARGE SCALE GENOMIC DNA]</scope>
    <source>
        <strain evidence="4 8">SCPM-O-B-8406</strain>
    </source>
</reference>
<evidence type="ECO:0000313" key="4">
    <source>
        <dbReference type="EMBL" id="PXZ39214.1"/>
    </source>
</evidence>
<dbReference type="PROSITE" id="PS50206">
    <property type="entry name" value="RHODANESE_3"/>
    <property type="match status" value="1"/>
</dbReference>
<dbReference type="OrthoDB" id="9808735at2"/>
<evidence type="ECO:0000313" key="3">
    <source>
        <dbReference type="EMBL" id="MEE6040693.1"/>
    </source>
</evidence>
<evidence type="ECO:0000259" key="2">
    <source>
        <dbReference type="PROSITE" id="PS50206"/>
    </source>
</evidence>
<dbReference type="EMBL" id="JAMDKF010000003">
    <property type="protein sequence ID" value="MEE6040693.1"/>
    <property type="molecule type" value="Genomic_DNA"/>
</dbReference>
<dbReference type="Proteomes" id="UP000247594">
    <property type="component" value="Unassembled WGS sequence"/>
</dbReference>
<organism evidence="5 11">
    <name type="scientific">Avibacterium paragallinarum</name>
    <name type="common">Haemophilus gallinarum</name>
    <dbReference type="NCBI Taxonomy" id="728"/>
    <lineage>
        <taxon>Bacteria</taxon>
        <taxon>Pseudomonadati</taxon>
        <taxon>Pseudomonadota</taxon>
        <taxon>Gammaproteobacteria</taxon>
        <taxon>Pasteurellales</taxon>
        <taxon>Pasteurellaceae</taxon>
        <taxon>Avibacterium</taxon>
    </lineage>
</organism>
<dbReference type="RefSeq" id="WP_017806333.1">
    <property type="nucleotide sequence ID" value="NZ_CP081939.1"/>
</dbReference>
<evidence type="ECO:0000313" key="7">
    <source>
        <dbReference type="EMBL" id="SUU98065.1"/>
    </source>
</evidence>
<keyword evidence="1" id="KW-1133">Transmembrane helix</keyword>
<reference evidence="9 10" key="1">
    <citation type="submission" date="2018-06" db="EMBL/GenBank/DDBJ databases">
        <authorList>
            <consortium name="Pathogen Informatics"/>
            <person name="Doyle S."/>
        </authorList>
    </citation>
    <scope>NUCLEOTIDE SEQUENCE [LARGE SCALE GENOMIC DNA]</scope>
    <source>
        <strain evidence="7 10">NCTC10926</strain>
        <strain evidence="6 9">NCTC11296</strain>
    </source>
</reference>
<keyword evidence="7" id="KW-0808">Transferase</keyword>
<dbReference type="InterPro" id="IPR001763">
    <property type="entry name" value="Rhodanese-like_dom"/>
</dbReference>
<reference evidence="3 12" key="4">
    <citation type="journal article" date="2022" name="Front. Microbiol.">
        <title>Commensal bacteria contribute to the growth of multidrug-resistant Avibacterium paragallinarum in chickens.</title>
        <authorList>
            <person name="Zhu J."/>
            <person name="Chen Y."/>
            <person name="Wu Y."/>
            <person name="Wang Y."/>
            <person name="Zhu K."/>
        </authorList>
    </citation>
    <scope>NUCLEOTIDE SEQUENCE [LARGE SCALE GENOMIC DNA]</scope>
    <source>
        <strain evidence="3 12">AV25</strain>
    </source>
</reference>
<dbReference type="EMBL" id="QJPJ01000007">
    <property type="protein sequence ID" value="PXZ39214.1"/>
    <property type="molecule type" value="Genomic_DNA"/>
</dbReference>
<proteinExistence type="predicted"/>
<dbReference type="EMBL" id="RQXS01000003">
    <property type="protein sequence ID" value="RZN61175.1"/>
    <property type="molecule type" value="Genomic_DNA"/>
</dbReference>